<evidence type="ECO:0000313" key="2">
    <source>
        <dbReference type="Proteomes" id="UP000179807"/>
    </source>
</evidence>
<proteinExistence type="predicted"/>
<organism evidence="1 2">
    <name type="scientific">Tritrichomonas foetus</name>
    <dbReference type="NCBI Taxonomy" id="1144522"/>
    <lineage>
        <taxon>Eukaryota</taxon>
        <taxon>Metamonada</taxon>
        <taxon>Parabasalia</taxon>
        <taxon>Tritrichomonadida</taxon>
        <taxon>Tritrichomonadidae</taxon>
        <taxon>Tritrichomonas</taxon>
    </lineage>
</organism>
<evidence type="ECO:0000313" key="1">
    <source>
        <dbReference type="EMBL" id="OHT06006.1"/>
    </source>
</evidence>
<comment type="caution">
    <text evidence="1">The sequence shown here is derived from an EMBL/GenBank/DDBJ whole genome shotgun (WGS) entry which is preliminary data.</text>
</comment>
<accession>A0A1J4K8L2</accession>
<reference evidence="1" key="1">
    <citation type="submission" date="2016-10" db="EMBL/GenBank/DDBJ databases">
        <authorList>
            <person name="Benchimol M."/>
            <person name="Almeida L.G."/>
            <person name="Vasconcelos A.T."/>
            <person name="Perreira-Neves A."/>
            <person name="Rosa I.A."/>
            <person name="Tasca T."/>
            <person name="Bogo M.R."/>
            <person name="de Souza W."/>
        </authorList>
    </citation>
    <scope>NUCLEOTIDE SEQUENCE [LARGE SCALE GENOMIC DNA]</scope>
    <source>
        <strain evidence="1">K</strain>
    </source>
</reference>
<dbReference type="RefSeq" id="XP_068359142.1">
    <property type="nucleotide sequence ID" value="XM_068504733.1"/>
</dbReference>
<dbReference type="VEuPathDB" id="TrichDB:TRFO_26079"/>
<dbReference type="GeneID" id="94839437"/>
<protein>
    <submittedName>
        <fullName evidence="1">Uncharacterized protein</fullName>
    </submittedName>
</protein>
<dbReference type="Proteomes" id="UP000179807">
    <property type="component" value="Unassembled WGS sequence"/>
</dbReference>
<keyword evidence="2" id="KW-1185">Reference proteome</keyword>
<gene>
    <name evidence="1" type="ORF">TRFO_26079</name>
</gene>
<dbReference type="AlphaFoldDB" id="A0A1J4K8L2"/>
<name>A0A1J4K8L2_9EUKA</name>
<sequence>MQNQQLFEFYLEICRALTGQSIIQSEDGSILPEINNQVREKIHTIGTSEVLHKSLEKRYSELQKENEKLLSYIKIIILSFDLENNSNKNEAVSDEEINEFINKIASIRNKIKYWDTQQKLYNLQFSLEPAKEKSLIIRQENNSDSFQNIILRNNNQSNNIAGNINFVEMEKEEEEKEKIEIESLGEADCFLNKNSWVELGRVKLCLVNSNSKTIFRYETQNNVKSEFPISREMAPKIGTKAVQVMLENVNKKLELTKFSFDQPDQARHFFDSLQKEIDKLKL</sequence>
<dbReference type="EMBL" id="MLAK01000739">
    <property type="protein sequence ID" value="OHT06006.1"/>
    <property type="molecule type" value="Genomic_DNA"/>
</dbReference>